<keyword evidence="5" id="KW-1185">Reference proteome</keyword>
<accession>A0A1H3IPF9</accession>
<dbReference type="PROSITE" id="PS51186">
    <property type="entry name" value="GNAT"/>
    <property type="match status" value="1"/>
</dbReference>
<keyword evidence="1" id="KW-0808">Transferase</keyword>
<dbReference type="PANTHER" id="PTHR43877">
    <property type="entry name" value="AMINOALKYLPHOSPHONATE N-ACETYLTRANSFERASE-RELATED-RELATED"/>
    <property type="match status" value="1"/>
</dbReference>
<dbReference type="GO" id="GO:0016747">
    <property type="term" value="F:acyltransferase activity, transferring groups other than amino-acyl groups"/>
    <property type="evidence" value="ECO:0007669"/>
    <property type="project" value="InterPro"/>
</dbReference>
<dbReference type="InterPro" id="IPR016181">
    <property type="entry name" value="Acyl_CoA_acyltransferase"/>
</dbReference>
<sequence>MTISLRELTPDDWAEWRELRLEALREAPEAFGSTLADWLDAPESRWRGRLVDVPFNVLAEYEGKPAGIASGTAADESATVQLLSMWVAPFARGQGVADSLLDAVVAWARGLGAARVGLLVYETNERATALYRRHGFVEVSLAAGERVMSRALGS</sequence>
<dbReference type="EMBL" id="FNON01000005">
    <property type="protein sequence ID" value="SDY29590.1"/>
    <property type="molecule type" value="Genomic_DNA"/>
</dbReference>
<dbReference type="Pfam" id="PF00583">
    <property type="entry name" value="Acetyltransf_1"/>
    <property type="match status" value="1"/>
</dbReference>
<proteinExistence type="predicted"/>
<dbReference type="GO" id="GO:0005840">
    <property type="term" value="C:ribosome"/>
    <property type="evidence" value="ECO:0007669"/>
    <property type="project" value="UniProtKB-KW"/>
</dbReference>
<protein>
    <submittedName>
        <fullName evidence="4">Ribosomal protein S18 acetylase RimI</fullName>
    </submittedName>
</protein>
<name>A0A1H3IPF9_9PSEU</name>
<dbReference type="CDD" id="cd04301">
    <property type="entry name" value="NAT_SF"/>
    <property type="match status" value="1"/>
</dbReference>
<dbReference type="AlphaFoldDB" id="A0A1H3IPF9"/>
<feature type="domain" description="N-acetyltransferase" evidence="3">
    <location>
        <begin position="3"/>
        <end position="153"/>
    </location>
</feature>
<evidence type="ECO:0000256" key="1">
    <source>
        <dbReference type="ARBA" id="ARBA00022679"/>
    </source>
</evidence>
<dbReference type="STRING" id="589385.SAMN05421504_10570"/>
<reference evidence="4 5" key="1">
    <citation type="submission" date="2016-10" db="EMBL/GenBank/DDBJ databases">
        <authorList>
            <person name="de Groot N.N."/>
        </authorList>
    </citation>
    <scope>NUCLEOTIDE SEQUENCE [LARGE SCALE GENOMIC DNA]</scope>
    <source>
        <strain evidence="4 5">CPCC 202699</strain>
    </source>
</reference>
<keyword evidence="2" id="KW-0012">Acyltransferase</keyword>
<keyword evidence="4" id="KW-0687">Ribonucleoprotein</keyword>
<evidence type="ECO:0000313" key="4">
    <source>
        <dbReference type="EMBL" id="SDY29590.1"/>
    </source>
</evidence>
<gene>
    <name evidence="4" type="ORF">SAMN05421504_10570</name>
</gene>
<keyword evidence="4" id="KW-0689">Ribosomal protein</keyword>
<evidence type="ECO:0000313" key="5">
    <source>
        <dbReference type="Proteomes" id="UP000199515"/>
    </source>
</evidence>
<dbReference type="Proteomes" id="UP000199515">
    <property type="component" value="Unassembled WGS sequence"/>
</dbReference>
<dbReference type="SUPFAM" id="SSF55729">
    <property type="entry name" value="Acyl-CoA N-acyltransferases (Nat)"/>
    <property type="match status" value="1"/>
</dbReference>
<evidence type="ECO:0000259" key="3">
    <source>
        <dbReference type="PROSITE" id="PS51186"/>
    </source>
</evidence>
<dbReference type="PANTHER" id="PTHR43877:SF2">
    <property type="entry name" value="AMINOALKYLPHOSPHONATE N-ACETYLTRANSFERASE-RELATED"/>
    <property type="match status" value="1"/>
</dbReference>
<dbReference type="InterPro" id="IPR050832">
    <property type="entry name" value="Bact_Acetyltransf"/>
</dbReference>
<evidence type="ECO:0000256" key="2">
    <source>
        <dbReference type="ARBA" id="ARBA00023315"/>
    </source>
</evidence>
<dbReference type="RefSeq" id="WP_245757478.1">
    <property type="nucleotide sequence ID" value="NZ_FNON01000005.1"/>
</dbReference>
<organism evidence="4 5">
    <name type="scientific">Amycolatopsis xylanica</name>
    <dbReference type="NCBI Taxonomy" id="589385"/>
    <lineage>
        <taxon>Bacteria</taxon>
        <taxon>Bacillati</taxon>
        <taxon>Actinomycetota</taxon>
        <taxon>Actinomycetes</taxon>
        <taxon>Pseudonocardiales</taxon>
        <taxon>Pseudonocardiaceae</taxon>
        <taxon>Amycolatopsis</taxon>
    </lineage>
</organism>
<dbReference type="InterPro" id="IPR000182">
    <property type="entry name" value="GNAT_dom"/>
</dbReference>
<dbReference type="Gene3D" id="3.40.630.30">
    <property type="match status" value="1"/>
</dbReference>